<gene>
    <name evidence="2" type="ORF">ATANTOWER_013949</name>
</gene>
<reference evidence="2 3" key="1">
    <citation type="submission" date="2021-07" db="EMBL/GenBank/DDBJ databases">
        <authorList>
            <person name="Palmer J.M."/>
        </authorList>
    </citation>
    <scope>NUCLEOTIDE SEQUENCE [LARGE SCALE GENOMIC DNA]</scope>
    <source>
        <strain evidence="2 3">AT_MEX2019</strain>
        <tissue evidence="2">Muscle</tissue>
    </source>
</reference>
<comment type="caution">
    <text evidence="2">The sequence shown here is derived from an EMBL/GenBank/DDBJ whole genome shotgun (WGS) entry which is preliminary data.</text>
</comment>
<feature type="transmembrane region" description="Helical" evidence="1">
    <location>
        <begin position="12"/>
        <end position="34"/>
    </location>
</feature>
<name>A0ABU7CJP4_9TELE</name>
<keyword evidence="1" id="KW-0812">Transmembrane</keyword>
<feature type="transmembrane region" description="Helical" evidence="1">
    <location>
        <begin position="55"/>
        <end position="78"/>
    </location>
</feature>
<dbReference type="EMBL" id="JAHUTI010091431">
    <property type="protein sequence ID" value="MED6262064.1"/>
    <property type="molecule type" value="Genomic_DNA"/>
</dbReference>
<evidence type="ECO:0000313" key="3">
    <source>
        <dbReference type="Proteomes" id="UP001345963"/>
    </source>
</evidence>
<accession>A0ABU7CJP4</accession>
<proteinExistence type="predicted"/>
<keyword evidence="1" id="KW-0472">Membrane</keyword>
<organism evidence="2 3">
    <name type="scientific">Ataeniobius toweri</name>
    <dbReference type="NCBI Taxonomy" id="208326"/>
    <lineage>
        <taxon>Eukaryota</taxon>
        <taxon>Metazoa</taxon>
        <taxon>Chordata</taxon>
        <taxon>Craniata</taxon>
        <taxon>Vertebrata</taxon>
        <taxon>Euteleostomi</taxon>
        <taxon>Actinopterygii</taxon>
        <taxon>Neopterygii</taxon>
        <taxon>Teleostei</taxon>
        <taxon>Neoteleostei</taxon>
        <taxon>Acanthomorphata</taxon>
        <taxon>Ovalentaria</taxon>
        <taxon>Atherinomorphae</taxon>
        <taxon>Cyprinodontiformes</taxon>
        <taxon>Goodeidae</taxon>
        <taxon>Ataeniobius</taxon>
    </lineage>
</organism>
<protein>
    <recommendedName>
        <fullName evidence="4">Secreted protein</fullName>
    </recommendedName>
</protein>
<keyword evidence="1" id="KW-1133">Transmembrane helix</keyword>
<keyword evidence="3" id="KW-1185">Reference proteome</keyword>
<evidence type="ECO:0000313" key="2">
    <source>
        <dbReference type="EMBL" id="MED6262064.1"/>
    </source>
</evidence>
<sequence>MTPSLYFSPLPLFVSCWINLLCCLGSMSCSPFVLPEMELRERGRHVGQWARTQMYDGSVIFFFISPGSSSIFVSNLVLLQPHIQ</sequence>
<dbReference type="Proteomes" id="UP001345963">
    <property type="component" value="Unassembled WGS sequence"/>
</dbReference>
<evidence type="ECO:0008006" key="4">
    <source>
        <dbReference type="Google" id="ProtNLM"/>
    </source>
</evidence>
<evidence type="ECO:0000256" key="1">
    <source>
        <dbReference type="SAM" id="Phobius"/>
    </source>
</evidence>